<dbReference type="InterPro" id="IPR053924">
    <property type="entry name" value="RecX_HTH_2nd"/>
</dbReference>
<evidence type="ECO:0000256" key="3">
    <source>
        <dbReference type="ARBA" id="ARBA00018111"/>
    </source>
</evidence>
<proteinExistence type="inferred from homology"/>
<feature type="domain" description="RecX third three-helical" evidence="8">
    <location>
        <begin position="148"/>
        <end position="191"/>
    </location>
</feature>
<feature type="domain" description="RecX second three-helical" evidence="7">
    <location>
        <begin position="102"/>
        <end position="141"/>
    </location>
</feature>
<dbReference type="STRING" id="1121117.SAMN02745977_02290"/>
<comment type="similarity">
    <text evidence="2 5">Belongs to the RecX family.</text>
</comment>
<name>A0A1H8KBW6_9BURK</name>
<dbReference type="AlphaFoldDB" id="A0A1H8KBW6"/>
<dbReference type="Pfam" id="PF21981">
    <property type="entry name" value="RecX_HTH3"/>
    <property type="match status" value="1"/>
</dbReference>
<keyword evidence="10" id="KW-1185">Reference proteome</keyword>
<evidence type="ECO:0000259" key="7">
    <source>
        <dbReference type="Pfam" id="PF02631"/>
    </source>
</evidence>
<accession>A0A1H8KBW6</accession>
<evidence type="ECO:0000313" key="10">
    <source>
        <dbReference type="Proteomes" id="UP000199531"/>
    </source>
</evidence>
<evidence type="ECO:0000259" key="8">
    <source>
        <dbReference type="Pfam" id="PF21981"/>
    </source>
</evidence>
<dbReference type="Gene3D" id="1.10.10.10">
    <property type="entry name" value="Winged helix-like DNA-binding domain superfamily/Winged helix DNA-binding domain"/>
    <property type="match status" value="3"/>
</dbReference>
<evidence type="ECO:0000256" key="5">
    <source>
        <dbReference type="HAMAP-Rule" id="MF_01114"/>
    </source>
</evidence>
<dbReference type="OrthoDB" id="5295441at2"/>
<dbReference type="InterPro" id="IPR003783">
    <property type="entry name" value="Regulatory_RecX"/>
</dbReference>
<dbReference type="RefSeq" id="WP_091818147.1">
    <property type="nucleotide sequence ID" value="NZ_FOCW01000010.1"/>
</dbReference>
<organism evidence="9 10">
    <name type="scientific">Brachymonas denitrificans DSM 15123</name>
    <dbReference type="NCBI Taxonomy" id="1121117"/>
    <lineage>
        <taxon>Bacteria</taxon>
        <taxon>Pseudomonadati</taxon>
        <taxon>Pseudomonadota</taxon>
        <taxon>Betaproteobacteria</taxon>
        <taxon>Burkholderiales</taxon>
        <taxon>Comamonadaceae</taxon>
        <taxon>Brachymonas</taxon>
    </lineage>
</organism>
<evidence type="ECO:0000256" key="6">
    <source>
        <dbReference type="SAM" id="MobiDB-lite"/>
    </source>
</evidence>
<reference evidence="9 10" key="1">
    <citation type="submission" date="2016-10" db="EMBL/GenBank/DDBJ databases">
        <authorList>
            <person name="de Groot N.N."/>
        </authorList>
    </citation>
    <scope>NUCLEOTIDE SEQUENCE [LARGE SCALE GENOMIC DNA]</scope>
    <source>
        <strain evidence="9 10">DSM 15123</strain>
    </source>
</reference>
<protein>
    <recommendedName>
        <fullName evidence="3 5">Regulatory protein RecX</fullName>
    </recommendedName>
</protein>
<gene>
    <name evidence="5" type="primary">recX</name>
    <name evidence="9" type="ORF">SAMN02745977_02290</name>
</gene>
<dbReference type="HAMAP" id="MF_01114">
    <property type="entry name" value="RecX"/>
    <property type="match status" value="1"/>
</dbReference>
<dbReference type="PANTHER" id="PTHR33602">
    <property type="entry name" value="REGULATORY PROTEIN RECX FAMILY PROTEIN"/>
    <property type="match status" value="1"/>
</dbReference>
<sequence length="196" mass="21605">MPRIPAPVSLKGKALQLLAARDYTRTEMERKLGQWLRERDAREAEEAANAQTLASAARTDEGEPPSVTHLRDGSIDPETRQAEHAAAIAEALDAMEAKGFLDDSRAAEALVHRRAGKLGNSRIQQELRQKGLDATAIEQAMEALPGSELERAREIWRRKFGSVAGTPNERLKQMRFLASRGFSSGVVHQVVRGDND</sequence>
<dbReference type="PANTHER" id="PTHR33602:SF1">
    <property type="entry name" value="REGULATORY PROTEIN RECX FAMILY PROTEIN"/>
    <property type="match status" value="1"/>
</dbReference>
<evidence type="ECO:0000256" key="1">
    <source>
        <dbReference type="ARBA" id="ARBA00004496"/>
    </source>
</evidence>
<dbReference type="Proteomes" id="UP000199531">
    <property type="component" value="Unassembled WGS sequence"/>
</dbReference>
<comment type="subcellular location">
    <subcellularLocation>
        <location evidence="1 5">Cytoplasm</location>
    </subcellularLocation>
</comment>
<dbReference type="InterPro" id="IPR036388">
    <property type="entry name" value="WH-like_DNA-bd_sf"/>
</dbReference>
<dbReference type="GO" id="GO:0006282">
    <property type="term" value="P:regulation of DNA repair"/>
    <property type="evidence" value="ECO:0007669"/>
    <property type="project" value="UniProtKB-UniRule"/>
</dbReference>
<dbReference type="Pfam" id="PF02631">
    <property type="entry name" value="RecX_HTH2"/>
    <property type="match status" value="1"/>
</dbReference>
<evidence type="ECO:0000256" key="2">
    <source>
        <dbReference type="ARBA" id="ARBA00009695"/>
    </source>
</evidence>
<dbReference type="InterPro" id="IPR053925">
    <property type="entry name" value="RecX_HTH_3rd"/>
</dbReference>
<dbReference type="EMBL" id="FOCW01000010">
    <property type="protein sequence ID" value="SEN89986.1"/>
    <property type="molecule type" value="Genomic_DNA"/>
</dbReference>
<evidence type="ECO:0000256" key="4">
    <source>
        <dbReference type="ARBA" id="ARBA00022490"/>
    </source>
</evidence>
<dbReference type="GO" id="GO:0005737">
    <property type="term" value="C:cytoplasm"/>
    <property type="evidence" value="ECO:0007669"/>
    <property type="project" value="UniProtKB-SubCell"/>
</dbReference>
<evidence type="ECO:0000313" key="9">
    <source>
        <dbReference type="EMBL" id="SEN89986.1"/>
    </source>
</evidence>
<keyword evidence="4 5" id="KW-0963">Cytoplasm</keyword>
<feature type="region of interest" description="Disordered" evidence="6">
    <location>
        <begin position="47"/>
        <end position="75"/>
    </location>
</feature>
<comment type="function">
    <text evidence="5">Modulates RecA activity.</text>
</comment>